<dbReference type="AlphaFoldDB" id="A0AAE1ZIT3"/>
<dbReference type="SMART" id="SM00360">
    <property type="entry name" value="RRM"/>
    <property type="match status" value="2"/>
</dbReference>
<evidence type="ECO:0000313" key="4">
    <source>
        <dbReference type="EMBL" id="KAK4474811.1"/>
    </source>
</evidence>
<dbReference type="InterPro" id="IPR000504">
    <property type="entry name" value="RRM_dom"/>
</dbReference>
<dbReference type="GO" id="GO:0003723">
    <property type="term" value="F:RNA binding"/>
    <property type="evidence" value="ECO:0007669"/>
    <property type="project" value="UniProtKB-UniRule"/>
</dbReference>
<feature type="domain" description="RRM" evidence="3">
    <location>
        <begin position="186"/>
        <end position="252"/>
    </location>
</feature>
<feature type="compositionally biased region" description="Basic residues" evidence="2">
    <location>
        <begin position="478"/>
        <end position="496"/>
    </location>
</feature>
<gene>
    <name evidence="4" type="ORF">MN116_001928</name>
</gene>
<dbReference type="Proteomes" id="UP001292079">
    <property type="component" value="Unassembled WGS sequence"/>
</dbReference>
<dbReference type="Gene3D" id="3.30.70.330">
    <property type="match status" value="2"/>
</dbReference>
<dbReference type="SUPFAM" id="SSF54928">
    <property type="entry name" value="RNA-binding domain, RBD"/>
    <property type="match status" value="1"/>
</dbReference>
<feature type="compositionally biased region" description="Polar residues" evidence="2">
    <location>
        <begin position="460"/>
        <end position="470"/>
    </location>
</feature>
<sequence>MKVKCTKPPKSPVCKIKCSKQKKSGKSTRLRELLSKPGFHSTQDETDQAESNVLPGSVSVDGLKSSLNTPYLLDQPFKMAANKREVDNESTLGDVVARDSSSEHVKLIDFECTGKLTKSQRKRHRRQKMIKLKKAVKASICKPEPKEPRTSSSVILPERKAYVSTLDTDEKLLDAIRNRLAEMYQHTLIVRPLPRNCPVSLIKDLFPSSVNVRMPQKSNSRYAFVRFRNHDELVAAQKSVSDKLLSGKQMKIVICSLYGPGNAESNKWTEPLKRQLSDFNMRSLHVLHLPRATTRFDLAQVFPKAVGIRMPTYDDRSCRGYCTLTYHSRQLALKDFELKHGTFIHGESIYINFLLKSPKKISIRNAKRLASEIYKMDVDSTPTDRKDECVNLKVDQPMFLSTDSSFDPEFKIEKVPPSSGSSDKPVRKKSKVATVQRDIPDPVISNKYQLKEKCSKRKSPTNGIFDSLFQSSSGANNKKQKKKTKSNIRNGKKFKK</sequence>
<reference evidence="4" key="2">
    <citation type="journal article" date="2023" name="Infect Dis Poverty">
        <title>Chromosome-scale genome of the human blood fluke Schistosoma mekongi and its implications for public health.</title>
        <authorList>
            <person name="Zhou M."/>
            <person name="Xu L."/>
            <person name="Xu D."/>
            <person name="Chen W."/>
            <person name="Khan J."/>
            <person name="Hu Y."/>
            <person name="Huang H."/>
            <person name="Wei H."/>
            <person name="Zhang Y."/>
            <person name="Chusongsang P."/>
            <person name="Tanasarnprasert K."/>
            <person name="Hu X."/>
            <person name="Limpanont Y."/>
            <person name="Lv Z."/>
        </authorList>
    </citation>
    <scope>NUCLEOTIDE SEQUENCE</scope>
    <source>
        <strain evidence="4">LV_2022a</strain>
    </source>
</reference>
<evidence type="ECO:0000256" key="2">
    <source>
        <dbReference type="SAM" id="MobiDB-lite"/>
    </source>
</evidence>
<evidence type="ECO:0000259" key="3">
    <source>
        <dbReference type="PROSITE" id="PS50102"/>
    </source>
</evidence>
<organism evidence="4 5">
    <name type="scientific">Schistosoma mekongi</name>
    <name type="common">Parasitic worm</name>
    <dbReference type="NCBI Taxonomy" id="38744"/>
    <lineage>
        <taxon>Eukaryota</taxon>
        <taxon>Metazoa</taxon>
        <taxon>Spiralia</taxon>
        <taxon>Lophotrochozoa</taxon>
        <taxon>Platyhelminthes</taxon>
        <taxon>Trematoda</taxon>
        <taxon>Digenea</taxon>
        <taxon>Strigeidida</taxon>
        <taxon>Schistosomatoidea</taxon>
        <taxon>Schistosomatidae</taxon>
        <taxon>Schistosoma</taxon>
    </lineage>
</organism>
<dbReference type="PROSITE" id="PS50102">
    <property type="entry name" value="RRM"/>
    <property type="match status" value="1"/>
</dbReference>
<dbReference type="CDD" id="cd00590">
    <property type="entry name" value="RRM_SF"/>
    <property type="match status" value="1"/>
</dbReference>
<dbReference type="InterPro" id="IPR012677">
    <property type="entry name" value="Nucleotide-bd_a/b_plait_sf"/>
</dbReference>
<protein>
    <recommendedName>
        <fullName evidence="3">RRM domain-containing protein</fullName>
    </recommendedName>
</protein>
<keyword evidence="5" id="KW-1185">Reference proteome</keyword>
<comment type="caution">
    <text evidence="4">The sequence shown here is derived from an EMBL/GenBank/DDBJ whole genome shotgun (WGS) entry which is preliminary data.</text>
</comment>
<feature type="region of interest" description="Disordered" evidence="2">
    <location>
        <begin position="414"/>
        <end position="496"/>
    </location>
</feature>
<evidence type="ECO:0000313" key="5">
    <source>
        <dbReference type="Proteomes" id="UP001292079"/>
    </source>
</evidence>
<proteinExistence type="predicted"/>
<reference evidence="4" key="1">
    <citation type="submission" date="2022-04" db="EMBL/GenBank/DDBJ databases">
        <authorList>
            <person name="Xu L."/>
            <person name="Lv Z."/>
        </authorList>
    </citation>
    <scope>NUCLEOTIDE SEQUENCE</scope>
    <source>
        <strain evidence="4">LV_2022a</strain>
    </source>
</reference>
<dbReference type="Pfam" id="PF00076">
    <property type="entry name" value="RRM_1"/>
    <property type="match status" value="1"/>
</dbReference>
<accession>A0AAE1ZIT3</accession>
<dbReference type="InterPro" id="IPR035979">
    <property type="entry name" value="RBD_domain_sf"/>
</dbReference>
<feature type="region of interest" description="Disordered" evidence="2">
    <location>
        <begin position="23"/>
        <end position="54"/>
    </location>
</feature>
<name>A0AAE1ZIT3_SCHME</name>
<keyword evidence="1" id="KW-0694">RNA-binding</keyword>
<evidence type="ECO:0000256" key="1">
    <source>
        <dbReference type="PROSITE-ProRule" id="PRU00176"/>
    </source>
</evidence>
<dbReference type="EMBL" id="JALJAT010000001">
    <property type="protein sequence ID" value="KAK4474811.1"/>
    <property type="molecule type" value="Genomic_DNA"/>
</dbReference>